<dbReference type="GO" id="GO:0046306">
    <property type="term" value="P:alkanesulfonate catabolic process"/>
    <property type="evidence" value="ECO:0007669"/>
    <property type="project" value="TreeGrafter"/>
</dbReference>
<name>A0A5C7EL79_9PROT</name>
<accession>A0A5C7EL79</accession>
<sequence length="317" mass="35814">MKFGVRLAVQGEMGAQGQGWDYARQMALEAEALGFDSVWLPDHVINAHMEKKTPMLENWTVLSALGALTRRVVFAGHTFNNSLRHPAVMAKMAATFDVMFNGRLIYSLGSAWFRHESVSYGLPWEEHGQRVARLREALLIAKALWTQPEVSFEGRFYRLEQAYLEPKPVQKPHIPIWVPGDSPAIRDLAAELGDAWLFYSKPPETVAGYAEDMRRRSGGRRLPMAASTVCLAGLPDEEVKKWSVLYAKERAHRFPVPPTPEDVLNENLWGPVERCVERIRAWAKAGVEHLVIQPIPPLQGMRFFAREIMPAFEQATG</sequence>
<keyword evidence="2" id="KW-0288">FMN</keyword>
<protein>
    <submittedName>
        <fullName evidence="6">LLM class flavin-dependent oxidoreductase</fullName>
    </submittedName>
</protein>
<evidence type="ECO:0000256" key="2">
    <source>
        <dbReference type="ARBA" id="ARBA00022643"/>
    </source>
</evidence>
<dbReference type="FunCoup" id="A0A5C7EL79">
    <property type="interactions" value="134"/>
</dbReference>
<dbReference type="SUPFAM" id="SSF51679">
    <property type="entry name" value="Bacterial luciferase-like"/>
    <property type="match status" value="1"/>
</dbReference>
<dbReference type="InParanoid" id="A0A5C7EL79"/>
<dbReference type="GO" id="GO:0008726">
    <property type="term" value="F:alkanesulfonate monooxygenase activity"/>
    <property type="evidence" value="ECO:0007669"/>
    <property type="project" value="TreeGrafter"/>
</dbReference>
<keyword evidence="7" id="KW-1185">Reference proteome</keyword>
<dbReference type="Gene3D" id="3.20.20.30">
    <property type="entry name" value="Luciferase-like domain"/>
    <property type="match status" value="1"/>
</dbReference>
<dbReference type="EMBL" id="VPFL01000007">
    <property type="protein sequence ID" value="TXF12270.1"/>
    <property type="molecule type" value="Genomic_DNA"/>
</dbReference>
<dbReference type="Pfam" id="PF00296">
    <property type="entry name" value="Bac_luciferase"/>
    <property type="match status" value="1"/>
</dbReference>
<dbReference type="Proteomes" id="UP000321201">
    <property type="component" value="Unassembled WGS sequence"/>
</dbReference>
<comment type="caution">
    <text evidence="6">The sequence shown here is derived from an EMBL/GenBank/DDBJ whole genome shotgun (WGS) entry which is preliminary data.</text>
</comment>
<organism evidence="6 7">
    <name type="scientific">Pelomicrobium methylotrophicum</name>
    <dbReference type="NCBI Taxonomy" id="2602750"/>
    <lineage>
        <taxon>Bacteria</taxon>
        <taxon>Pseudomonadati</taxon>
        <taxon>Pseudomonadota</taxon>
        <taxon>Hydrogenophilia</taxon>
        <taxon>Hydrogenophilia incertae sedis</taxon>
        <taxon>Pelomicrobium</taxon>
    </lineage>
</organism>
<evidence type="ECO:0000313" key="7">
    <source>
        <dbReference type="Proteomes" id="UP000321201"/>
    </source>
</evidence>
<dbReference type="InterPro" id="IPR050172">
    <property type="entry name" value="SsuD_RutA_monooxygenase"/>
</dbReference>
<dbReference type="InterPro" id="IPR036661">
    <property type="entry name" value="Luciferase-like_sf"/>
</dbReference>
<keyword evidence="4" id="KW-0503">Monooxygenase</keyword>
<keyword evidence="3" id="KW-0560">Oxidoreductase</keyword>
<gene>
    <name evidence="6" type="ORF">FR698_06995</name>
</gene>
<proteinExistence type="predicted"/>
<dbReference type="OrthoDB" id="7903015at2"/>
<dbReference type="InterPro" id="IPR011251">
    <property type="entry name" value="Luciferase-like_dom"/>
</dbReference>
<evidence type="ECO:0000313" key="6">
    <source>
        <dbReference type="EMBL" id="TXF12270.1"/>
    </source>
</evidence>
<reference evidence="6 7" key="1">
    <citation type="submission" date="2019-08" db="EMBL/GenBank/DDBJ databases">
        <title>Pelomicrobium methylotrophicum gen. nov., sp. nov. a moderately thermophilic, facultatively anaerobic, lithoautotrophic and methylotrophic bacterium isolated from a terrestrial mud volcano.</title>
        <authorList>
            <person name="Slobodkina G.B."/>
            <person name="Merkel A.Y."/>
            <person name="Slobodkin A.I."/>
        </authorList>
    </citation>
    <scope>NUCLEOTIDE SEQUENCE [LARGE SCALE GENOMIC DNA]</scope>
    <source>
        <strain evidence="6 7">SM250</strain>
    </source>
</reference>
<dbReference type="PANTHER" id="PTHR42847:SF4">
    <property type="entry name" value="ALKANESULFONATE MONOOXYGENASE-RELATED"/>
    <property type="match status" value="1"/>
</dbReference>
<evidence type="ECO:0000256" key="3">
    <source>
        <dbReference type="ARBA" id="ARBA00023002"/>
    </source>
</evidence>
<dbReference type="AlphaFoldDB" id="A0A5C7EL79"/>
<dbReference type="RefSeq" id="WP_147799469.1">
    <property type="nucleotide sequence ID" value="NZ_VPFL01000007.1"/>
</dbReference>
<keyword evidence="1" id="KW-0285">Flavoprotein</keyword>
<evidence type="ECO:0000256" key="1">
    <source>
        <dbReference type="ARBA" id="ARBA00022630"/>
    </source>
</evidence>
<evidence type="ECO:0000259" key="5">
    <source>
        <dbReference type="Pfam" id="PF00296"/>
    </source>
</evidence>
<feature type="domain" description="Luciferase-like" evidence="5">
    <location>
        <begin position="1"/>
        <end position="289"/>
    </location>
</feature>
<evidence type="ECO:0000256" key="4">
    <source>
        <dbReference type="ARBA" id="ARBA00023033"/>
    </source>
</evidence>
<dbReference type="PANTHER" id="PTHR42847">
    <property type="entry name" value="ALKANESULFONATE MONOOXYGENASE"/>
    <property type="match status" value="1"/>
</dbReference>